<reference evidence="1 2" key="1">
    <citation type="journal article" date="2017" name="Nature">
        <title>The Apostasia genome and the evolution of orchids.</title>
        <authorList>
            <person name="Zhang G.Q."/>
            <person name="Liu K.W."/>
            <person name="Li Z."/>
            <person name="Lohaus R."/>
            <person name="Hsiao Y.Y."/>
            <person name="Niu S.C."/>
            <person name="Wang J.Y."/>
            <person name="Lin Y.C."/>
            <person name="Xu Q."/>
            <person name="Chen L.J."/>
            <person name="Yoshida K."/>
            <person name="Fujiwara S."/>
            <person name="Wang Z.W."/>
            <person name="Zhang Y.Q."/>
            <person name="Mitsuda N."/>
            <person name="Wang M."/>
            <person name="Liu G.H."/>
            <person name="Pecoraro L."/>
            <person name="Huang H.X."/>
            <person name="Xiao X.J."/>
            <person name="Lin M."/>
            <person name="Wu X.Y."/>
            <person name="Wu W.L."/>
            <person name="Chen Y.Y."/>
            <person name="Chang S.B."/>
            <person name="Sakamoto S."/>
            <person name="Ohme-Takagi M."/>
            <person name="Yagi M."/>
            <person name="Zeng S.J."/>
            <person name="Shen C.Y."/>
            <person name="Yeh C.M."/>
            <person name="Luo Y.B."/>
            <person name="Tsai W.C."/>
            <person name="Van de Peer Y."/>
            <person name="Liu Z.J."/>
        </authorList>
    </citation>
    <scope>NUCLEOTIDE SEQUENCE [LARGE SCALE GENOMIC DNA]</scope>
    <source>
        <strain evidence="2">cv. Shenzhen</strain>
        <tissue evidence="1">Stem</tissue>
    </source>
</reference>
<gene>
    <name evidence="1" type="ORF">AXF42_Ash015605</name>
</gene>
<sequence>MVERKPSAKEWRSSAEETICEGTRIALRRRGDNLRRRWRGNLQRRHRKSFEVETTRSAKAPATLCSGEETFGDGMTKLHEGDDLTWEALRWRGKFRRRNE</sequence>
<evidence type="ECO:0000313" key="2">
    <source>
        <dbReference type="Proteomes" id="UP000236161"/>
    </source>
</evidence>
<dbReference type="EMBL" id="KZ451975">
    <property type="protein sequence ID" value="PKA56120.1"/>
    <property type="molecule type" value="Genomic_DNA"/>
</dbReference>
<evidence type="ECO:0000313" key="1">
    <source>
        <dbReference type="EMBL" id="PKA56120.1"/>
    </source>
</evidence>
<name>A0A2I0AKP6_9ASPA</name>
<accession>A0A2I0AKP6</accession>
<dbReference type="AlphaFoldDB" id="A0A2I0AKP6"/>
<protein>
    <submittedName>
        <fullName evidence="1">Uncharacterized protein</fullName>
    </submittedName>
</protein>
<proteinExistence type="predicted"/>
<keyword evidence="2" id="KW-1185">Reference proteome</keyword>
<dbReference type="Proteomes" id="UP000236161">
    <property type="component" value="Unassembled WGS sequence"/>
</dbReference>
<organism evidence="1 2">
    <name type="scientific">Apostasia shenzhenica</name>
    <dbReference type="NCBI Taxonomy" id="1088818"/>
    <lineage>
        <taxon>Eukaryota</taxon>
        <taxon>Viridiplantae</taxon>
        <taxon>Streptophyta</taxon>
        <taxon>Embryophyta</taxon>
        <taxon>Tracheophyta</taxon>
        <taxon>Spermatophyta</taxon>
        <taxon>Magnoliopsida</taxon>
        <taxon>Liliopsida</taxon>
        <taxon>Asparagales</taxon>
        <taxon>Orchidaceae</taxon>
        <taxon>Apostasioideae</taxon>
        <taxon>Apostasia</taxon>
    </lineage>
</organism>